<proteinExistence type="inferred from homology"/>
<dbReference type="OrthoDB" id="9803333at2"/>
<evidence type="ECO:0000256" key="2">
    <source>
        <dbReference type="ARBA" id="ARBA00023002"/>
    </source>
</evidence>
<dbReference type="FunFam" id="3.40.50.720:FF:000173">
    <property type="entry name" value="3-oxoacyl-[acyl-carrier protein] reductase"/>
    <property type="match status" value="1"/>
</dbReference>
<dbReference type="GO" id="GO:0032787">
    <property type="term" value="P:monocarboxylic acid metabolic process"/>
    <property type="evidence" value="ECO:0007669"/>
    <property type="project" value="UniProtKB-ARBA"/>
</dbReference>
<dbReference type="InterPro" id="IPR020904">
    <property type="entry name" value="Sc_DH/Rdtase_CS"/>
</dbReference>
<dbReference type="PANTHER" id="PTHR42879">
    <property type="entry name" value="3-OXOACYL-(ACYL-CARRIER-PROTEIN) REDUCTASE"/>
    <property type="match status" value="1"/>
</dbReference>
<organism evidence="3 4">
    <name type="scientific">Gracilimonas mengyeensis</name>
    <dbReference type="NCBI Taxonomy" id="1302730"/>
    <lineage>
        <taxon>Bacteria</taxon>
        <taxon>Pseudomonadati</taxon>
        <taxon>Balneolota</taxon>
        <taxon>Balneolia</taxon>
        <taxon>Balneolales</taxon>
        <taxon>Balneolaceae</taxon>
        <taxon>Gracilimonas</taxon>
    </lineage>
</organism>
<dbReference type="InterPro" id="IPR036291">
    <property type="entry name" value="NAD(P)-bd_dom_sf"/>
</dbReference>
<evidence type="ECO:0000256" key="1">
    <source>
        <dbReference type="ARBA" id="ARBA00006484"/>
    </source>
</evidence>
<dbReference type="PRINTS" id="PR00080">
    <property type="entry name" value="SDRFAMILY"/>
</dbReference>
<accession>A0A521FI79</accession>
<comment type="similarity">
    <text evidence="1">Belongs to the short-chain dehydrogenases/reductases (SDR) family.</text>
</comment>
<dbReference type="GO" id="GO:0016491">
    <property type="term" value="F:oxidoreductase activity"/>
    <property type="evidence" value="ECO:0007669"/>
    <property type="project" value="UniProtKB-KW"/>
</dbReference>
<dbReference type="AlphaFoldDB" id="A0A521FI79"/>
<dbReference type="PANTHER" id="PTHR42879:SF2">
    <property type="entry name" value="3-OXOACYL-[ACYL-CARRIER-PROTEIN] REDUCTASE FABG"/>
    <property type="match status" value="1"/>
</dbReference>
<dbReference type="PRINTS" id="PR00081">
    <property type="entry name" value="GDHRDH"/>
</dbReference>
<protein>
    <submittedName>
        <fullName evidence="3">3-oxoacyl-[acyl-carrier protein] reductase</fullName>
    </submittedName>
</protein>
<dbReference type="EMBL" id="FXTP01000019">
    <property type="protein sequence ID" value="SMO95917.1"/>
    <property type="molecule type" value="Genomic_DNA"/>
</dbReference>
<sequence>MEKTVIVTGATKGLGLEISRQLLENEYQVVGIGRSEPEEFKSLQNEFGERFHFRSFDLAETDKIYELVKSLKKEFKYIYGLVNNAAVGLDGILATMHEKDIAKVIKLNIESPIILTKYISRAMLKRRTGRIVNVSSIISQTGYNGLSVYAASKASLIGFTKSLARELGKANITVNAVAPGFMETRMTEGLGGENLDRIVRRSALKRLINVEEVAGMVCYLLSENAKSITGTTITLDAGSTA</sequence>
<dbReference type="InterPro" id="IPR050259">
    <property type="entry name" value="SDR"/>
</dbReference>
<keyword evidence="2" id="KW-0560">Oxidoreductase</keyword>
<name>A0A521FI79_9BACT</name>
<evidence type="ECO:0000313" key="4">
    <source>
        <dbReference type="Proteomes" id="UP000317557"/>
    </source>
</evidence>
<evidence type="ECO:0000313" key="3">
    <source>
        <dbReference type="EMBL" id="SMO95917.1"/>
    </source>
</evidence>
<dbReference type="SUPFAM" id="SSF51735">
    <property type="entry name" value="NAD(P)-binding Rossmann-fold domains"/>
    <property type="match status" value="1"/>
</dbReference>
<dbReference type="Proteomes" id="UP000317557">
    <property type="component" value="Unassembled WGS sequence"/>
</dbReference>
<reference evidence="3 4" key="1">
    <citation type="submission" date="2017-05" db="EMBL/GenBank/DDBJ databases">
        <authorList>
            <person name="Varghese N."/>
            <person name="Submissions S."/>
        </authorList>
    </citation>
    <scope>NUCLEOTIDE SEQUENCE [LARGE SCALE GENOMIC DNA]</scope>
    <source>
        <strain evidence="3 4">DSM 21985</strain>
    </source>
</reference>
<dbReference type="Pfam" id="PF13561">
    <property type="entry name" value="adh_short_C2"/>
    <property type="match status" value="1"/>
</dbReference>
<gene>
    <name evidence="3" type="ORF">SAMN06265219_11963</name>
</gene>
<dbReference type="RefSeq" id="WP_142456157.1">
    <property type="nucleotide sequence ID" value="NZ_FXTP01000019.1"/>
</dbReference>
<dbReference type="Gene3D" id="3.40.50.720">
    <property type="entry name" value="NAD(P)-binding Rossmann-like Domain"/>
    <property type="match status" value="1"/>
</dbReference>
<keyword evidence="4" id="KW-1185">Reference proteome</keyword>
<dbReference type="PROSITE" id="PS00061">
    <property type="entry name" value="ADH_SHORT"/>
    <property type="match status" value="1"/>
</dbReference>
<dbReference type="InterPro" id="IPR002347">
    <property type="entry name" value="SDR_fam"/>
</dbReference>